<evidence type="ECO:0008006" key="2">
    <source>
        <dbReference type="Google" id="ProtNLM"/>
    </source>
</evidence>
<dbReference type="AlphaFoldDB" id="A0A7S0C8H5"/>
<reference evidence="1" key="1">
    <citation type="submission" date="2021-01" db="EMBL/GenBank/DDBJ databases">
        <authorList>
            <person name="Corre E."/>
            <person name="Pelletier E."/>
            <person name="Niang G."/>
            <person name="Scheremetjew M."/>
            <person name="Finn R."/>
            <person name="Kale V."/>
            <person name="Holt S."/>
            <person name="Cochrane G."/>
            <person name="Meng A."/>
            <person name="Brown T."/>
            <person name="Cohen L."/>
        </authorList>
    </citation>
    <scope>NUCLEOTIDE SEQUENCE</scope>
    <source>
        <strain evidence="1">CCAP1064/1</strain>
    </source>
</reference>
<protein>
    <recommendedName>
        <fullName evidence="2">Aspartyl/asparaginy/proline hydroxylase domain-containing protein</fullName>
    </recommendedName>
</protein>
<evidence type="ECO:0000313" key="1">
    <source>
        <dbReference type="EMBL" id="CAD8415429.1"/>
    </source>
</evidence>
<dbReference type="InterPro" id="IPR027443">
    <property type="entry name" value="IPNS-like_sf"/>
</dbReference>
<dbReference type="SUPFAM" id="SSF51197">
    <property type="entry name" value="Clavaminate synthase-like"/>
    <property type="match status" value="1"/>
</dbReference>
<gene>
    <name evidence="1" type="ORF">PINE0816_LOCUS11564</name>
</gene>
<dbReference type="EMBL" id="HBEL01024801">
    <property type="protein sequence ID" value="CAD8415429.1"/>
    <property type="molecule type" value="Transcribed_RNA"/>
</dbReference>
<accession>A0A7S0C8H5</accession>
<sequence>MQNNHLNGQWKKILLKTILKPLGIPLKKVVRMQIAKMTPGSDIRPHSDRGEWMSHTHRVHIPLLTHELIHFLVGIGQRGAEEWIRIKSGRGNVYELNNGMTHAVRNLGGDRHHLIVDWSDEKRKSVTYMKVGEVCVYVGAVGMDCDGGPENRKGQEL</sequence>
<organism evidence="1">
    <name type="scientific">Proboscia inermis</name>
    <dbReference type="NCBI Taxonomy" id="420281"/>
    <lineage>
        <taxon>Eukaryota</taxon>
        <taxon>Sar</taxon>
        <taxon>Stramenopiles</taxon>
        <taxon>Ochrophyta</taxon>
        <taxon>Bacillariophyta</taxon>
        <taxon>Coscinodiscophyceae</taxon>
        <taxon>Rhizosoleniophycidae</taxon>
        <taxon>Rhizosoleniales</taxon>
        <taxon>Rhizosoleniaceae</taxon>
        <taxon>Proboscia</taxon>
    </lineage>
</organism>
<dbReference type="Gene3D" id="2.60.120.330">
    <property type="entry name" value="B-lactam Antibiotic, Isopenicillin N Synthase, Chain"/>
    <property type="match status" value="1"/>
</dbReference>
<proteinExistence type="predicted"/>
<name>A0A7S0C8H5_9STRA</name>